<dbReference type="GeneID" id="89960647"/>
<name>A0AAE1C251_9PEZI</name>
<dbReference type="EMBL" id="JAUTXT010000016">
    <property type="protein sequence ID" value="KAK3675059.1"/>
    <property type="molecule type" value="Genomic_DNA"/>
</dbReference>
<dbReference type="AlphaFoldDB" id="A0AAE1C251"/>
<dbReference type="RefSeq" id="XP_064696323.1">
    <property type="nucleotide sequence ID" value="XM_064836114.1"/>
</dbReference>
<dbReference type="GO" id="GO:0090173">
    <property type="term" value="P:regulation of synaptonemal complex assembly"/>
    <property type="evidence" value="ECO:0007669"/>
    <property type="project" value="InterPro"/>
</dbReference>
<dbReference type="PANTHER" id="PTHR40375:SF2">
    <property type="entry name" value="SPORULATION-SPECIFIC PROTEIN 22"/>
    <property type="match status" value="1"/>
</dbReference>
<dbReference type="InterPro" id="IPR013940">
    <property type="entry name" value="Spo22/ZIP4/TEX11"/>
</dbReference>
<evidence type="ECO:0000313" key="3">
    <source>
        <dbReference type="Proteomes" id="UP001274830"/>
    </source>
</evidence>
<evidence type="ECO:0000256" key="1">
    <source>
        <dbReference type="ARBA" id="ARBA00023254"/>
    </source>
</evidence>
<organism evidence="2 3">
    <name type="scientific">Recurvomyces mirabilis</name>
    <dbReference type="NCBI Taxonomy" id="574656"/>
    <lineage>
        <taxon>Eukaryota</taxon>
        <taxon>Fungi</taxon>
        <taxon>Dikarya</taxon>
        <taxon>Ascomycota</taxon>
        <taxon>Pezizomycotina</taxon>
        <taxon>Dothideomycetes</taxon>
        <taxon>Dothideomycetidae</taxon>
        <taxon>Mycosphaerellales</taxon>
        <taxon>Teratosphaeriaceae</taxon>
        <taxon>Recurvomyces</taxon>
    </lineage>
</organism>
<keyword evidence="1" id="KW-0469">Meiosis</keyword>
<dbReference type="Proteomes" id="UP001274830">
    <property type="component" value="Unassembled WGS sequence"/>
</dbReference>
<dbReference type="PANTHER" id="PTHR40375">
    <property type="entry name" value="SPORULATION-SPECIFIC PROTEIN 22"/>
    <property type="match status" value="1"/>
</dbReference>
<protein>
    <submittedName>
        <fullName evidence="2">Sporulation-specific protein 22</fullName>
    </submittedName>
</protein>
<dbReference type="Pfam" id="PF08631">
    <property type="entry name" value="SPO22"/>
    <property type="match status" value="1"/>
</dbReference>
<keyword evidence="3" id="KW-1185">Reference proteome</keyword>
<dbReference type="GO" id="GO:0051321">
    <property type="term" value="P:meiotic cell cycle"/>
    <property type="evidence" value="ECO:0007669"/>
    <property type="project" value="UniProtKB-KW"/>
</dbReference>
<accession>A0AAE1C251</accession>
<evidence type="ECO:0000313" key="2">
    <source>
        <dbReference type="EMBL" id="KAK3675059.1"/>
    </source>
</evidence>
<gene>
    <name evidence="2" type="primary">SPO22</name>
    <name evidence="2" type="ORF">LTR78_004993</name>
</gene>
<dbReference type="InterPro" id="IPR039057">
    <property type="entry name" value="Spo22/ZIP4"/>
</dbReference>
<reference evidence="2" key="1">
    <citation type="submission" date="2023-07" db="EMBL/GenBank/DDBJ databases">
        <title>Black Yeasts Isolated from many extreme environments.</title>
        <authorList>
            <person name="Coleine C."/>
            <person name="Stajich J.E."/>
            <person name="Selbmann L."/>
        </authorList>
    </citation>
    <scope>NUCLEOTIDE SEQUENCE</scope>
    <source>
        <strain evidence="2">CCFEE 5485</strain>
    </source>
</reference>
<proteinExistence type="predicted"/>
<comment type="caution">
    <text evidence="2">The sequence shown here is derived from an EMBL/GenBank/DDBJ whole genome shotgun (WGS) entry which is preliminary data.</text>
</comment>
<sequence>MKPKEDERLQHVKDCAKRTYDLLQARMPVPEDVQVELEDVVQRYIPIATAVPVQSRPRALDRLGSDILNSAINLKQSQADSSVHRGQGQDHPRLATLLRILGFSLIDAAHQVSLGDYQDQETFVRIFKIALKACRTCLDNDEPDLAMKILQRCSDYTAIVEGNAPIVQFAGGMSLSLTIHLRTLRHFVVEYYILRVLHALKTDHTDLTFHFYTQIDMKELQKSADLTDKAAEVLYSVAKARQAQGEWKETTMWCQCALGTLKRLATKDQSQHGLDLELAIAGTAVEACLANASPDSFVQAHRLVDHLTDTNGTCYRLEPDVLRYKVLTAARHPDNTKIESVVFRMIKNTQLTDQTFTMIMKILKKLQDFHMVSALAMTHILIISRLLPDCRANPVGGITQDRLDKGVATFLSAATKCAREPEMAIATRIKTVLDEVYEGFGPGISPIAAHGAQTKLWKSAMDLFKRSAALEGDTSVEAGLRLLQHPLFGESGPSKAGKIGRKIFLTRFYRKDYVGARAAFYDMPEDNQNEVQSRSLVFHLALIEGDQTLAEQSLLIIAKHAKEDSQPLYACVLTAQQHGTPYMAIKALKTLIDQRPPGLHLPSLLRCTVRLLMSELDSQDKDKDKSRTGVELVVMFERAAKNTAALRISNDEKWLDELQWWSKSAFNLAMTHSEAIIPKMLVRLLATCVRFLDCLSADHQPGVRRRRLICHFTSALGFVEIARASEEGSDQRRQWYMQARSQIDHFNAHYGDWQGTTGATMPTRDREKERESMAGGAFEIMRLDLECTLHLQLWSALDAAVTNLLNYTGAGRWESLADLMFAIHKHAGIATDIDDTSKCRIRDLLSRSINETWKRDKDINKMALWLRQSFSIHLEDNDEDFALNIIQQAASIAAKGYEGKTATYPSDELFWLASTVFNQAVDFTGHGEGEKAKRWMEGALEVARYADDNGSLHANLTAKKRVAEDDLVEEGRGKRRKIE</sequence>